<evidence type="ECO:0000256" key="4">
    <source>
        <dbReference type="ARBA" id="ARBA00022827"/>
    </source>
</evidence>
<dbReference type="InterPro" id="IPR041504">
    <property type="entry name" value="AidB_N"/>
</dbReference>
<accession>A0A506TVP9</accession>
<dbReference type="InterPro" id="IPR009100">
    <property type="entry name" value="AcylCoA_DH/oxidase_NM_dom_sf"/>
</dbReference>
<dbReference type="Gene3D" id="2.40.110.20">
    <property type="match status" value="1"/>
</dbReference>
<evidence type="ECO:0000313" key="10">
    <source>
        <dbReference type="Proteomes" id="UP000320314"/>
    </source>
</evidence>
<comment type="similarity">
    <text evidence="2 5">Belongs to the acyl-CoA dehydrogenase family.</text>
</comment>
<dbReference type="InterPro" id="IPR006089">
    <property type="entry name" value="Acyl-CoA_DH_CS"/>
</dbReference>
<proteinExistence type="inferred from homology"/>
<dbReference type="OrthoDB" id="9771038at2"/>
<dbReference type="SUPFAM" id="SSF56645">
    <property type="entry name" value="Acyl-CoA dehydrogenase NM domain-like"/>
    <property type="match status" value="1"/>
</dbReference>
<sequence>MPKSLREGFDAIGRFTTSVEGQDLARMANRSAPELRALDARGERTDQVEYHPAYHALMRRSVAAGLHCSVWENVPDEAGISHQARAVRFFLTAGLERGHLAAISTTAASVAAIAASPRVAKDWAPRVLTRRYDSATKPAMRKQGVTIGMAMTERQGGSDVEGCASTASRVGEGIYRLTGEKWFVGAPMSDAFVTLGRTEEGVSCFLVPRVLEDGAANGIELRRLKDMSGTRSNACVEMGLSQSYGFLLGTAGTGVRTILDMVTLTRLDCALVSAGLMRAALGEAVFHVRRRTVSGNPLAERPIMTRVLADLSLDTAAATALSLRLARSFDRARESREEAAYARLMTPVTKYWVCKSAPGFVSEAMECIGGSGYVEDRPIARHYRDAPASGLWEGTGNAMALDVLRVLGRGRELLDSVVAGIGHDLGPAGARTVDVLRAAIALAQEDEGAARMLTEQLALAAAAAELNRLGAAHIADAFAETRLAGSWRSTYGMLDSRFDAARILEVLCPDADADAGR</sequence>
<dbReference type="AlphaFoldDB" id="A0A506TVP9"/>
<keyword evidence="3 5" id="KW-0285">Flavoprotein</keyword>
<organism evidence="9 10">
    <name type="scientific">Pararhizobium mangrovi</name>
    <dbReference type="NCBI Taxonomy" id="2590452"/>
    <lineage>
        <taxon>Bacteria</taxon>
        <taxon>Pseudomonadati</taxon>
        <taxon>Pseudomonadota</taxon>
        <taxon>Alphaproteobacteria</taxon>
        <taxon>Hyphomicrobiales</taxon>
        <taxon>Rhizobiaceae</taxon>
        <taxon>Rhizobium/Agrobacterium group</taxon>
        <taxon>Pararhizobium</taxon>
    </lineage>
</organism>
<dbReference type="GO" id="GO:0003995">
    <property type="term" value="F:acyl-CoA dehydrogenase activity"/>
    <property type="evidence" value="ECO:0007669"/>
    <property type="project" value="InterPro"/>
</dbReference>
<dbReference type="SUPFAM" id="SSF47203">
    <property type="entry name" value="Acyl-CoA dehydrogenase C-terminal domain-like"/>
    <property type="match status" value="1"/>
</dbReference>
<feature type="domain" description="Adaptive response protein AidB N-terminal" evidence="8">
    <location>
        <begin position="6"/>
        <end position="134"/>
    </location>
</feature>
<dbReference type="Gene3D" id="1.20.140.10">
    <property type="entry name" value="Butyryl-CoA Dehydrogenase, subunit A, domain 3"/>
    <property type="match status" value="1"/>
</dbReference>
<dbReference type="Pfam" id="PF00441">
    <property type="entry name" value="Acyl-CoA_dh_1"/>
    <property type="match status" value="1"/>
</dbReference>
<gene>
    <name evidence="9" type="ORF">FJU11_16000</name>
</gene>
<dbReference type="PANTHER" id="PTHR42707">
    <property type="entry name" value="ACYL-COA DEHYDROGENASE"/>
    <property type="match status" value="1"/>
</dbReference>
<evidence type="ECO:0000259" key="6">
    <source>
        <dbReference type="Pfam" id="PF00441"/>
    </source>
</evidence>
<dbReference type="PANTHER" id="PTHR42707:SF3">
    <property type="entry name" value="ACYL-COA DEHYDROGENASE AIDB-RELATED"/>
    <property type="match status" value="1"/>
</dbReference>
<protein>
    <submittedName>
        <fullName evidence="9">DNA alkylation response protein</fullName>
    </submittedName>
</protein>
<evidence type="ECO:0000256" key="3">
    <source>
        <dbReference type="ARBA" id="ARBA00022630"/>
    </source>
</evidence>
<dbReference type="PROSITE" id="PS00073">
    <property type="entry name" value="ACYL_COA_DH_2"/>
    <property type="match status" value="1"/>
</dbReference>
<name>A0A506TVP9_9HYPH</name>
<dbReference type="Proteomes" id="UP000320314">
    <property type="component" value="Unassembled WGS sequence"/>
</dbReference>
<evidence type="ECO:0000259" key="7">
    <source>
        <dbReference type="Pfam" id="PF02770"/>
    </source>
</evidence>
<comment type="caution">
    <text evidence="9">The sequence shown here is derived from an EMBL/GenBank/DDBJ whole genome shotgun (WGS) entry which is preliminary data.</text>
</comment>
<evidence type="ECO:0000256" key="1">
    <source>
        <dbReference type="ARBA" id="ARBA00001974"/>
    </source>
</evidence>
<dbReference type="InterPro" id="IPR009075">
    <property type="entry name" value="AcylCo_DH/oxidase_C"/>
</dbReference>
<evidence type="ECO:0000313" key="9">
    <source>
        <dbReference type="EMBL" id="TPW26152.1"/>
    </source>
</evidence>
<dbReference type="Pfam" id="PF02770">
    <property type="entry name" value="Acyl-CoA_dh_M"/>
    <property type="match status" value="1"/>
</dbReference>
<feature type="domain" description="Acyl-CoA oxidase/dehydrogenase middle" evidence="7">
    <location>
        <begin position="148"/>
        <end position="240"/>
    </location>
</feature>
<evidence type="ECO:0000256" key="2">
    <source>
        <dbReference type="ARBA" id="ARBA00009347"/>
    </source>
</evidence>
<keyword evidence="5" id="KW-0560">Oxidoreductase</keyword>
<evidence type="ECO:0000259" key="8">
    <source>
        <dbReference type="Pfam" id="PF18158"/>
    </source>
</evidence>
<keyword evidence="4 5" id="KW-0274">FAD</keyword>
<dbReference type="InterPro" id="IPR052904">
    <property type="entry name" value="Acyl-CoA_dehydrogenase-like"/>
</dbReference>
<dbReference type="InterPro" id="IPR006091">
    <property type="entry name" value="Acyl-CoA_Oxase/DH_mid-dom"/>
</dbReference>
<dbReference type="Gene3D" id="6.10.250.600">
    <property type="match status" value="1"/>
</dbReference>
<dbReference type="Pfam" id="PF18158">
    <property type="entry name" value="AidB_N"/>
    <property type="match status" value="1"/>
</dbReference>
<evidence type="ECO:0000256" key="5">
    <source>
        <dbReference type="RuleBase" id="RU362125"/>
    </source>
</evidence>
<dbReference type="InterPro" id="IPR036250">
    <property type="entry name" value="AcylCo_DH-like_C"/>
</dbReference>
<dbReference type="EMBL" id="VHLH01000036">
    <property type="protein sequence ID" value="TPW26152.1"/>
    <property type="molecule type" value="Genomic_DNA"/>
</dbReference>
<keyword evidence="10" id="KW-1185">Reference proteome</keyword>
<comment type="cofactor">
    <cofactor evidence="1 5">
        <name>FAD</name>
        <dbReference type="ChEBI" id="CHEBI:57692"/>
    </cofactor>
</comment>
<feature type="domain" description="Acyl-CoA dehydrogenase/oxidase C-terminal" evidence="6">
    <location>
        <begin position="252"/>
        <end position="407"/>
    </location>
</feature>
<reference evidence="9 10" key="1">
    <citation type="submission" date="2019-06" db="EMBL/GenBank/DDBJ databases">
        <authorList>
            <person name="Li M."/>
        </authorList>
    </citation>
    <scope>NUCLEOTIDE SEQUENCE [LARGE SCALE GENOMIC DNA]</scope>
    <source>
        <strain evidence="9 10">BGMRC6574</strain>
    </source>
</reference>